<name>A0ACB8TXN1_9APHY</name>
<proteinExistence type="predicted"/>
<organism evidence="1 2">
    <name type="scientific">Irpex rosettiformis</name>
    <dbReference type="NCBI Taxonomy" id="378272"/>
    <lineage>
        <taxon>Eukaryota</taxon>
        <taxon>Fungi</taxon>
        <taxon>Dikarya</taxon>
        <taxon>Basidiomycota</taxon>
        <taxon>Agaricomycotina</taxon>
        <taxon>Agaricomycetes</taxon>
        <taxon>Polyporales</taxon>
        <taxon>Irpicaceae</taxon>
        <taxon>Irpex</taxon>
    </lineage>
</organism>
<comment type="caution">
    <text evidence="1">The sequence shown here is derived from an EMBL/GenBank/DDBJ whole genome shotgun (WGS) entry which is preliminary data.</text>
</comment>
<keyword evidence="2" id="KW-1185">Reference proteome</keyword>
<dbReference type="Proteomes" id="UP001055072">
    <property type="component" value="Unassembled WGS sequence"/>
</dbReference>
<dbReference type="EMBL" id="MU274921">
    <property type="protein sequence ID" value="KAI0086797.1"/>
    <property type="molecule type" value="Genomic_DNA"/>
</dbReference>
<protein>
    <submittedName>
        <fullName evidence="1">Nse4 C-terminal-domain-containing protein</fullName>
    </submittedName>
</protein>
<accession>A0ACB8TXN1</accession>
<gene>
    <name evidence="1" type="ORF">BDY19DRAFT_894132</name>
</gene>
<sequence>MPKKPKAEPSVAGPSRTNDMAYDPDQDPEVRRGVRKDYRNLQTRFDDANKDKEPVNAEDVLETVQKANELFDKVKGTSEATMDSNLLLRASMKSAMLARAMKSGGGAFDVDDFVSKLITFMGGRRNAEIREDDSDVVDDDDGDGLPLDWERIGWKVMAKSRRVPVMDFMLGPLSIEAKKRNIGKRSKLEKNINDQKKPQNITEQDIQRSEQETTKNVAVLENLLQEVGNVNLFRFIVNPNDFGQSVENMFHLSFLIRDGKCALNIEEGEPVIFSCESPSPEDYADGLDKQQMVMELDMATWQRAIEVFDIKEPIIPQRSKELTRIGDKWYG</sequence>
<evidence type="ECO:0000313" key="1">
    <source>
        <dbReference type="EMBL" id="KAI0086797.1"/>
    </source>
</evidence>
<evidence type="ECO:0000313" key="2">
    <source>
        <dbReference type="Proteomes" id="UP001055072"/>
    </source>
</evidence>
<reference evidence="1" key="1">
    <citation type="journal article" date="2021" name="Environ. Microbiol.">
        <title>Gene family expansions and transcriptome signatures uncover fungal adaptations to wood decay.</title>
        <authorList>
            <person name="Hage H."/>
            <person name="Miyauchi S."/>
            <person name="Viragh M."/>
            <person name="Drula E."/>
            <person name="Min B."/>
            <person name="Chaduli D."/>
            <person name="Navarro D."/>
            <person name="Favel A."/>
            <person name="Norest M."/>
            <person name="Lesage-Meessen L."/>
            <person name="Balint B."/>
            <person name="Merenyi Z."/>
            <person name="de Eugenio L."/>
            <person name="Morin E."/>
            <person name="Martinez A.T."/>
            <person name="Baldrian P."/>
            <person name="Stursova M."/>
            <person name="Martinez M.J."/>
            <person name="Novotny C."/>
            <person name="Magnuson J.K."/>
            <person name="Spatafora J.W."/>
            <person name="Maurice S."/>
            <person name="Pangilinan J."/>
            <person name="Andreopoulos W."/>
            <person name="LaButti K."/>
            <person name="Hundley H."/>
            <person name="Na H."/>
            <person name="Kuo A."/>
            <person name="Barry K."/>
            <person name="Lipzen A."/>
            <person name="Henrissat B."/>
            <person name="Riley R."/>
            <person name="Ahrendt S."/>
            <person name="Nagy L.G."/>
            <person name="Grigoriev I.V."/>
            <person name="Martin F."/>
            <person name="Rosso M.N."/>
        </authorList>
    </citation>
    <scope>NUCLEOTIDE SEQUENCE</scope>
    <source>
        <strain evidence="1">CBS 384.51</strain>
    </source>
</reference>